<dbReference type="RefSeq" id="WP_008200054.1">
    <property type="nucleotide sequence ID" value="NZ_CM001023.1"/>
</dbReference>
<dbReference type="Pfam" id="PF00534">
    <property type="entry name" value="Glycos_transf_1"/>
    <property type="match status" value="1"/>
</dbReference>
<comment type="caution">
    <text evidence="4">The sequence shown here is derived from an EMBL/GenBank/DDBJ whole genome shotgun (WGS) entry which is preliminary data.</text>
</comment>
<keyword evidence="5" id="KW-1185">Reference proteome</keyword>
<dbReference type="eggNOG" id="COG0438">
    <property type="taxonomic scope" value="Bacteria"/>
</dbReference>
<dbReference type="Proteomes" id="UP000003919">
    <property type="component" value="Unassembled WGS sequence"/>
</dbReference>
<dbReference type="Pfam" id="PF13439">
    <property type="entry name" value="Glyco_transf_4"/>
    <property type="match status" value="1"/>
</dbReference>
<keyword evidence="4" id="KW-0808">Transferase</keyword>
<evidence type="ECO:0000259" key="3">
    <source>
        <dbReference type="Pfam" id="PF13439"/>
    </source>
</evidence>
<dbReference type="PANTHER" id="PTHR12526:SF630">
    <property type="entry name" value="GLYCOSYLTRANSFERASE"/>
    <property type="match status" value="1"/>
</dbReference>
<proteinExistence type="predicted"/>
<feature type="coiled-coil region" evidence="1">
    <location>
        <begin position="314"/>
        <end position="341"/>
    </location>
</feature>
<dbReference type="Gene3D" id="3.40.50.2000">
    <property type="entry name" value="Glycogen Phosphorylase B"/>
    <property type="match status" value="2"/>
</dbReference>
<dbReference type="InterPro" id="IPR028098">
    <property type="entry name" value="Glyco_trans_4-like_N"/>
</dbReference>
<feature type="domain" description="Glycosyltransferase subfamily 4-like N-terminal" evidence="3">
    <location>
        <begin position="16"/>
        <end position="165"/>
    </location>
</feature>
<dbReference type="GO" id="GO:0016757">
    <property type="term" value="F:glycosyltransferase activity"/>
    <property type="evidence" value="ECO:0007669"/>
    <property type="project" value="InterPro"/>
</dbReference>
<dbReference type="AlphaFoldDB" id="A3I1Z4"/>
<reference evidence="4 5" key="1">
    <citation type="journal article" date="2011" name="J. Bacteriol.">
        <title>Complete genome sequence of Algoriphagus sp. PR1, bacterial prey of a colony-forming choanoflagellate.</title>
        <authorList>
            <person name="Alegado R.A."/>
            <person name="Ferriera S."/>
            <person name="Nusbaum C."/>
            <person name="Young S.K."/>
            <person name="Zeng Q."/>
            <person name="Imamovic A."/>
            <person name="Fairclough S.R."/>
            <person name="King N."/>
        </authorList>
    </citation>
    <scope>NUCLEOTIDE SEQUENCE [LARGE SCALE GENOMIC DNA]</scope>
    <source>
        <strain evidence="4 5">PR1</strain>
    </source>
</reference>
<name>A3I1Z4_9BACT</name>
<gene>
    <name evidence="4" type="ORF">ALPR1_09298</name>
</gene>
<accession>A3I1Z4</accession>
<evidence type="ECO:0000256" key="1">
    <source>
        <dbReference type="SAM" id="Coils"/>
    </source>
</evidence>
<dbReference type="STRING" id="388413.ALPR1_09298"/>
<dbReference type="OrthoDB" id="823685at2"/>
<keyword evidence="1" id="KW-0175">Coiled coil</keyword>
<dbReference type="HOGENOM" id="CLU_009583_0_1_10"/>
<evidence type="ECO:0000313" key="5">
    <source>
        <dbReference type="Proteomes" id="UP000003919"/>
    </source>
</evidence>
<dbReference type="PANTHER" id="PTHR12526">
    <property type="entry name" value="GLYCOSYLTRANSFERASE"/>
    <property type="match status" value="1"/>
</dbReference>
<dbReference type="EMBL" id="AAXU02000001">
    <property type="protein sequence ID" value="EAZ79810.1"/>
    <property type="molecule type" value="Genomic_DNA"/>
</dbReference>
<evidence type="ECO:0000313" key="4">
    <source>
        <dbReference type="EMBL" id="EAZ79810.1"/>
    </source>
</evidence>
<feature type="domain" description="Glycosyl transferase family 1" evidence="2">
    <location>
        <begin position="179"/>
        <end position="326"/>
    </location>
</feature>
<dbReference type="InterPro" id="IPR001296">
    <property type="entry name" value="Glyco_trans_1"/>
</dbReference>
<dbReference type="SUPFAM" id="SSF53756">
    <property type="entry name" value="UDP-Glycosyltransferase/glycogen phosphorylase"/>
    <property type="match status" value="1"/>
</dbReference>
<sequence>MKQKVIVQLVDTLDLGGTERMSVNLANTFQEQGWESHLVVSRQSGGLQNYLNPEVQVHFLEKKSFKDLKAFWRLSKLTRKIKPDYIHAHSTSIYWAVLLKMLVGSFKLIWHDHFGLSDQLEENKRSEMVILSKWIDRFIVVNHKLLDYWQKLLPYRKNSIVYLSNFPYLKLNESIQKLPQFTFLNLANYRPQKDQLTLIESCKILDNEGFDFRVLLVGQQVDSNWETQIKQKISEYSLQEKVRVNGPSEDVTSLLAEVHVGVLSSESEGLPVSLLEYGLAKLPVICTDVGNCAEVLKSGELGQLVKVKDPKLLAEAMKHSINNYEEEVGKAQQLNQYVLEEYGALKFFESYQKLVGAVK</sequence>
<evidence type="ECO:0000259" key="2">
    <source>
        <dbReference type="Pfam" id="PF00534"/>
    </source>
</evidence>
<organism evidence="4 5">
    <name type="scientific">Algoriphagus machipongonensis</name>
    <dbReference type="NCBI Taxonomy" id="388413"/>
    <lineage>
        <taxon>Bacteria</taxon>
        <taxon>Pseudomonadati</taxon>
        <taxon>Bacteroidota</taxon>
        <taxon>Cytophagia</taxon>
        <taxon>Cytophagales</taxon>
        <taxon>Cyclobacteriaceae</taxon>
        <taxon>Algoriphagus</taxon>
    </lineage>
</organism>
<protein>
    <submittedName>
        <fullName evidence="4">Glycosyl transferase</fullName>
    </submittedName>
</protein>